<dbReference type="Proteomes" id="UP001218218">
    <property type="component" value="Unassembled WGS sequence"/>
</dbReference>
<dbReference type="SUPFAM" id="SSF57701">
    <property type="entry name" value="Zn2/Cys6 DNA-binding domain"/>
    <property type="match status" value="1"/>
</dbReference>
<dbReference type="GO" id="GO:0008270">
    <property type="term" value="F:zinc ion binding"/>
    <property type="evidence" value="ECO:0007669"/>
    <property type="project" value="InterPro"/>
</dbReference>
<dbReference type="EMBL" id="JARIHO010000053">
    <property type="protein sequence ID" value="KAJ7320775.1"/>
    <property type="molecule type" value="Genomic_DNA"/>
</dbReference>
<evidence type="ECO:0000313" key="2">
    <source>
        <dbReference type="EMBL" id="KAJ7320775.1"/>
    </source>
</evidence>
<dbReference type="PROSITE" id="PS00463">
    <property type="entry name" value="ZN2_CY6_FUNGAL_1"/>
    <property type="match status" value="1"/>
</dbReference>
<feature type="domain" description="Zn(2)-C6 fungal-type" evidence="1">
    <location>
        <begin position="12"/>
        <end position="42"/>
    </location>
</feature>
<name>A0AAD6ZF64_9AGAR</name>
<dbReference type="GO" id="GO:0000981">
    <property type="term" value="F:DNA-binding transcription factor activity, RNA polymerase II-specific"/>
    <property type="evidence" value="ECO:0007669"/>
    <property type="project" value="InterPro"/>
</dbReference>
<dbReference type="SMART" id="SM00066">
    <property type="entry name" value="GAL4"/>
    <property type="match status" value="1"/>
</dbReference>
<proteinExistence type="predicted"/>
<organism evidence="2 3">
    <name type="scientific">Mycena albidolilacea</name>
    <dbReference type="NCBI Taxonomy" id="1033008"/>
    <lineage>
        <taxon>Eukaryota</taxon>
        <taxon>Fungi</taxon>
        <taxon>Dikarya</taxon>
        <taxon>Basidiomycota</taxon>
        <taxon>Agaricomycotina</taxon>
        <taxon>Agaricomycetes</taxon>
        <taxon>Agaricomycetidae</taxon>
        <taxon>Agaricales</taxon>
        <taxon>Marasmiineae</taxon>
        <taxon>Mycenaceae</taxon>
        <taxon>Mycena</taxon>
    </lineage>
</organism>
<evidence type="ECO:0000313" key="3">
    <source>
        <dbReference type="Proteomes" id="UP001218218"/>
    </source>
</evidence>
<dbReference type="InterPro" id="IPR036864">
    <property type="entry name" value="Zn2-C6_fun-type_DNA-bd_sf"/>
</dbReference>
<keyword evidence="3" id="KW-1185">Reference proteome</keyword>
<accession>A0AAD6ZF64</accession>
<evidence type="ECO:0000259" key="1">
    <source>
        <dbReference type="PROSITE" id="PS00463"/>
    </source>
</evidence>
<reference evidence="2" key="1">
    <citation type="submission" date="2023-03" db="EMBL/GenBank/DDBJ databases">
        <title>Massive genome expansion in bonnet fungi (Mycena s.s.) driven by repeated elements and novel gene families across ecological guilds.</title>
        <authorList>
            <consortium name="Lawrence Berkeley National Laboratory"/>
            <person name="Harder C.B."/>
            <person name="Miyauchi S."/>
            <person name="Viragh M."/>
            <person name="Kuo A."/>
            <person name="Thoen E."/>
            <person name="Andreopoulos B."/>
            <person name="Lu D."/>
            <person name="Skrede I."/>
            <person name="Drula E."/>
            <person name="Henrissat B."/>
            <person name="Morin E."/>
            <person name="Kohler A."/>
            <person name="Barry K."/>
            <person name="LaButti K."/>
            <person name="Morin E."/>
            <person name="Salamov A."/>
            <person name="Lipzen A."/>
            <person name="Mereny Z."/>
            <person name="Hegedus B."/>
            <person name="Baldrian P."/>
            <person name="Stursova M."/>
            <person name="Weitz H."/>
            <person name="Taylor A."/>
            <person name="Grigoriev I.V."/>
            <person name="Nagy L.G."/>
            <person name="Martin F."/>
            <person name="Kauserud H."/>
        </authorList>
    </citation>
    <scope>NUCLEOTIDE SEQUENCE</scope>
    <source>
        <strain evidence="2">CBHHK002</strain>
    </source>
</reference>
<protein>
    <recommendedName>
        <fullName evidence="1">Zn(2)-C6 fungal-type domain-containing protein</fullName>
    </recommendedName>
</protein>
<dbReference type="CDD" id="cd00067">
    <property type="entry name" value="GAL4"/>
    <property type="match status" value="1"/>
</dbReference>
<comment type="caution">
    <text evidence="2">The sequence shown here is derived from an EMBL/GenBank/DDBJ whole genome shotgun (WGS) entry which is preliminary data.</text>
</comment>
<dbReference type="AlphaFoldDB" id="A0AAD6ZF64"/>
<gene>
    <name evidence="2" type="ORF">DFH08DRAFT_942129</name>
</gene>
<sequence length="601" mass="65861">MSRNLKEKKLPACDTCKARRVLCIPQPGGAPCRRCVERNSVCITTPVARGRPRKNPVAASCSLSLPLPQSRASLPFPLHPLPVLENTSECPELNSEFVAHCFEGLKFTPQYTHPLISATSIKTDIRAASFQIHLLPPQSRVLALCIVCFVSLTSFHPSVLGDGPRPESFLDHDFFSSQHSRLLECGKRRAPAFRALRAEALKGAWEIGIMLQSSSENAASCYLLDLTEPDDLPSVRPWANAYIAHVRALVPIWRTSGYITSDAGQWAGFLMTEALISARTRTTMLVTLNDQLLICGPEPPSLESLLASVENSPQSSGLAVLWTSMKPYLFHVTYLARELSEKIAGDYARVNPLSEGAVIKFLSSLSLMHSILSLLLDRIDAAITSATANDSPFILEDTNMDVVARACAYAVAFGFTGLVLPFYRELEHRENSENKIQNQRTHDRLRLLRAQAHEMAVQGAREVVRSLRYLPKIHYTPVHWATISAWAEFCAEMAESGTALSPESALDLETIANELNLLGYSLDVASTPHGSALIERLETHVHVNASLLGPASGLLDPTSSDLLDPTSLAGISPLSGPWIEPMDDEQLYQAVTTYAGPESFD</sequence>
<dbReference type="InterPro" id="IPR001138">
    <property type="entry name" value="Zn2Cys6_DnaBD"/>
</dbReference>